<dbReference type="EMBL" id="BAABIW010000015">
    <property type="protein sequence ID" value="GAA5028072.1"/>
    <property type="molecule type" value="Genomic_DNA"/>
</dbReference>
<sequence length="81" mass="8717">MPPGFPINFRGRDPGFKESDAVVAPGEKDLAMSPSCLNLWLTIDGRCSASAAPRPTSHRRTCRMTRLTLVCTLTGDGAPSR</sequence>
<comment type="caution">
    <text evidence="1">The sequence shown here is derived from an EMBL/GenBank/DDBJ whole genome shotgun (WGS) entry which is preliminary data.</text>
</comment>
<protein>
    <submittedName>
        <fullName evidence="1">Uncharacterized protein</fullName>
    </submittedName>
</protein>
<evidence type="ECO:0000313" key="2">
    <source>
        <dbReference type="Proteomes" id="UP001500427"/>
    </source>
</evidence>
<keyword evidence="2" id="KW-1185">Reference proteome</keyword>
<dbReference type="Proteomes" id="UP001500427">
    <property type="component" value="Unassembled WGS sequence"/>
</dbReference>
<organism evidence="1 2">
    <name type="scientific">Terrabacter aeriphilus</name>
    <dbReference type="NCBI Taxonomy" id="515662"/>
    <lineage>
        <taxon>Bacteria</taxon>
        <taxon>Bacillati</taxon>
        <taxon>Actinomycetota</taxon>
        <taxon>Actinomycetes</taxon>
        <taxon>Micrococcales</taxon>
        <taxon>Intrasporangiaceae</taxon>
        <taxon>Terrabacter</taxon>
    </lineage>
</organism>
<accession>A0ABP9JDL0</accession>
<name>A0ABP9JDL0_9MICO</name>
<reference evidence="2" key="1">
    <citation type="journal article" date="2019" name="Int. J. Syst. Evol. Microbiol.">
        <title>The Global Catalogue of Microorganisms (GCM) 10K type strain sequencing project: providing services to taxonomists for standard genome sequencing and annotation.</title>
        <authorList>
            <consortium name="The Broad Institute Genomics Platform"/>
            <consortium name="The Broad Institute Genome Sequencing Center for Infectious Disease"/>
            <person name="Wu L."/>
            <person name="Ma J."/>
        </authorList>
    </citation>
    <scope>NUCLEOTIDE SEQUENCE [LARGE SCALE GENOMIC DNA]</scope>
    <source>
        <strain evidence="2">JCM 17687</strain>
    </source>
</reference>
<evidence type="ECO:0000313" key="1">
    <source>
        <dbReference type="EMBL" id="GAA5028072.1"/>
    </source>
</evidence>
<gene>
    <name evidence="1" type="ORF">GCM10023258_23330</name>
</gene>
<proteinExistence type="predicted"/>